<keyword evidence="1" id="KW-0540">Nuclease</keyword>
<dbReference type="Pfam" id="PF09233">
    <property type="entry name" value="Endonuc-EcoRV"/>
    <property type="match status" value="1"/>
</dbReference>
<dbReference type="SUPFAM" id="SSF52980">
    <property type="entry name" value="Restriction endonuclease-like"/>
    <property type="match status" value="1"/>
</dbReference>
<dbReference type="Proteomes" id="UP000198875">
    <property type="component" value="Unassembled WGS sequence"/>
</dbReference>
<keyword evidence="3" id="KW-0378">Hydrolase</keyword>
<dbReference type="GO" id="GO:0016787">
    <property type="term" value="F:hydrolase activity"/>
    <property type="evidence" value="ECO:0007669"/>
    <property type="project" value="UniProtKB-KW"/>
</dbReference>
<sequence>MDDGGAAAQEWLREQCAEYEFDLAGVFRLNGHLSWPITASDATELAQTLADGGHILPLPQEPAALANVLEVSLVDFLSERADAADGVSVLRGTERGYPDLELSGPRFGGGFHAVDVKVAKRKITKTGKPTNLTQSRITLYTGNTYFRYPQLHWPGTFRPFNDYTSHLDLIGIYTLNYISLARIEELELLVHEPWRIASKQRSSTTREYIGAVQHIDALREGRGEFSSPEAFYAFWRKYNFRIGKVVQQQLDKLLKG</sequence>
<accession>A0A0U0WDP4</accession>
<keyword evidence="2 4" id="KW-0255">Endonuclease</keyword>
<evidence type="ECO:0000313" key="4">
    <source>
        <dbReference type="EMBL" id="CPR12435.1"/>
    </source>
</evidence>
<dbReference type="GO" id="GO:0004519">
    <property type="term" value="F:endonuclease activity"/>
    <property type="evidence" value="ECO:0007669"/>
    <property type="project" value="UniProtKB-KW"/>
</dbReference>
<evidence type="ECO:0000256" key="3">
    <source>
        <dbReference type="ARBA" id="ARBA00022801"/>
    </source>
</evidence>
<protein>
    <submittedName>
        <fullName evidence="4">Restriction endonuclease EcoRV</fullName>
    </submittedName>
</protein>
<dbReference type="AlphaFoldDB" id="A0A0U0WDP4"/>
<dbReference type="InterPro" id="IPR015314">
    <property type="entry name" value="Restrct_endonuc_II_EcoRV"/>
</dbReference>
<proteinExistence type="predicted"/>
<dbReference type="OrthoDB" id="8478576at2"/>
<organism evidence="4 5">
    <name type="scientific">Mycobacterium bohemicum DSM 44277</name>
    <dbReference type="NCBI Taxonomy" id="1236609"/>
    <lineage>
        <taxon>Bacteria</taxon>
        <taxon>Bacillati</taxon>
        <taxon>Actinomycetota</taxon>
        <taxon>Actinomycetes</taxon>
        <taxon>Mycobacteriales</taxon>
        <taxon>Mycobacteriaceae</taxon>
        <taxon>Mycobacterium</taxon>
    </lineage>
</organism>
<dbReference type="EMBL" id="CSTD01000004">
    <property type="protein sequence ID" value="CPR12435.1"/>
    <property type="molecule type" value="Genomic_DNA"/>
</dbReference>
<dbReference type="InterPro" id="IPR037057">
    <property type="entry name" value="DNA_rep_MutH/T2_RE_sf"/>
</dbReference>
<dbReference type="RefSeq" id="WP_085181265.1">
    <property type="nucleotide sequence ID" value="NZ_CSTD01000004.1"/>
</dbReference>
<name>A0A0U0WDP4_MYCBE</name>
<dbReference type="GO" id="GO:0003677">
    <property type="term" value="F:DNA binding"/>
    <property type="evidence" value="ECO:0007669"/>
    <property type="project" value="InterPro"/>
</dbReference>
<evidence type="ECO:0000256" key="1">
    <source>
        <dbReference type="ARBA" id="ARBA00022722"/>
    </source>
</evidence>
<evidence type="ECO:0000313" key="5">
    <source>
        <dbReference type="Proteomes" id="UP000198875"/>
    </source>
</evidence>
<dbReference type="InterPro" id="IPR011335">
    <property type="entry name" value="Restrct_endonuc-II-like"/>
</dbReference>
<dbReference type="Gene3D" id="3.40.600.10">
    <property type="entry name" value="DNA mismatch repair MutH/Restriction endonuclease, type II"/>
    <property type="match status" value="1"/>
</dbReference>
<gene>
    <name evidence="4" type="ORF">BN971_03734</name>
</gene>
<reference evidence="4 5" key="1">
    <citation type="submission" date="2015-03" db="EMBL/GenBank/DDBJ databases">
        <authorList>
            <person name="Murphy D."/>
        </authorList>
    </citation>
    <scope>NUCLEOTIDE SEQUENCE [LARGE SCALE GENOMIC DNA]</scope>
    <source>
        <strain evidence="4 5">DSM 44277</strain>
    </source>
</reference>
<evidence type="ECO:0000256" key="2">
    <source>
        <dbReference type="ARBA" id="ARBA00022759"/>
    </source>
</evidence>